<reference evidence="3" key="1">
    <citation type="submission" date="2020-05" db="EMBL/GenBank/DDBJ databases">
        <authorList>
            <person name="Chiriac C."/>
            <person name="Salcher M."/>
            <person name="Ghai R."/>
            <person name="Kavagutti S V."/>
        </authorList>
    </citation>
    <scope>NUCLEOTIDE SEQUENCE</scope>
</reference>
<keyword evidence="1" id="KW-0328">Glycosyltransferase</keyword>
<dbReference type="GO" id="GO:0016757">
    <property type="term" value="F:glycosyltransferase activity"/>
    <property type="evidence" value="ECO:0007669"/>
    <property type="project" value="UniProtKB-KW"/>
</dbReference>
<protein>
    <submittedName>
        <fullName evidence="3">Unannotated protein</fullName>
    </submittedName>
</protein>
<keyword evidence="2" id="KW-0808">Transferase</keyword>
<evidence type="ECO:0000313" key="3">
    <source>
        <dbReference type="EMBL" id="CAB4565237.1"/>
    </source>
</evidence>
<name>A0A6J6DMD1_9ZZZZ</name>
<sequence length="58" mass="6008">MRDIVTFNAGCALFVSGVAGDVMDGIERARASIDSGSAAAVLSAVAEESSRQLARMEF</sequence>
<gene>
    <name evidence="3" type="ORF">UFOPK1619_00625</name>
</gene>
<evidence type="ECO:0000256" key="1">
    <source>
        <dbReference type="ARBA" id="ARBA00022676"/>
    </source>
</evidence>
<evidence type="ECO:0000256" key="2">
    <source>
        <dbReference type="ARBA" id="ARBA00022679"/>
    </source>
</evidence>
<accession>A0A6J6DMD1</accession>
<dbReference type="AlphaFoldDB" id="A0A6J6DMD1"/>
<dbReference type="EMBL" id="CAEZTI010000107">
    <property type="protein sequence ID" value="CAB4565237.1"/>
    <property type="molecule type" value="Genomic_DNA"/>
</dbReference>
<dbReference type="Gene3D" id="3.40.1030.10">
    <property type="entry name" value="Nucleoside phosphorylase/phosphoribosyltransferase catalytic domain"/>
    <property type="match status" value="1"/>
</dbReference>
<proteinExistence type="predicted"/>
<dbReference type="SUPFAM" id="SSF52418">
    <property type="entry name" value="Nucleoside phosphorylase/phosphoribosyltransferase catalytic domain"/>
    <property type="match status" value="1"/>
</dbReference>
<dbReference type="InterPro" id="IPR035902">
    <property type="entry name" value="Nuc_phospho_transferase"/>
</dbReference>
<organism evidence="3">
    <name type="scientific">freshwater metagenome</name>
    <dbReference type="NCBI Taxonomy" id="449393"/>
    <lineage>
        <taxon>unclassified sequences</taxon>
        <taxon>metagenomes</taxon>
        <taxon>ecological metagenomes</taxon>
    </lineage>
</organism>